<reference evidence="1" key="1">
    <citation type="submission" date="2020-04" db="EMBL/GenBank/DDBJ databases">
        <authorList>
            <person name="Broberg M."/>
        </authorList>
    </citation>
    <scope>NUCLEOTIDE SEQUENCE</scope>
</reference>
<feature type="non-terminal residue" evidence="1">
    <location>
        <position position="96"/>
    </location>
</feature>
<name>A0ACA9UC36_BIOOC</name>
<reference evidence="1" key="2">
    <citation type="submission" date="2021-10" db="EMBL/GenBank/DDBJ databases">
        <authorList>
            <person name="Piombo E."/>
        </authorList>
    </citation>
    <scope>NUCLEOTIDE SEQUENCE</scope>
</reference>
<dbReference type="Proteomes" id="UP000836387">
    <property type="component" value="Unassembled WGS sequence"/>
</dbReference>
<organism evidence="1 2">
    <name type="scientific">Clonostachys rosea f. rosea IK726</name>
    <dbReference type="NCBI Taxonomy" id="1349383"/>
    <lineage>
        <taxon>Eukaryota</taxon>
        <taxon>Fungi</taxon>
        <taxon>Dikarya</taxon>
        <taxon>Ascomycota</taxon>
        <taxon>Pezizomycotina</taxon>
        <taxon>Sordariomycetes</taxon>
        <taxon>Hypocreomycetidae</taxon>
        <taxon>Hypocreales</taxon>
        <taxon>Bionectriaceae</taxon>
        <taxon>Clonostachys</taxon>
    </lineage>
</organism>
<dbReference type="EMBL" id="CADEHS020000203">
    <property type="protein sequence ID" value="CAG9950891.1"/>
    <property type="molecule type" value="Genomic_DNA"/>
</dbReference>
<evidence type="ECO:0000313" key="1">
    <source>
        <dbReference type="EMBL" id="CAG9950891.1"/>
    </source>
</evidence>
<accession>A0ACA9UC36</accession>
<protein>
    <submittedName>
        <fullName evidence="1">Uncharacterized protein</fullName>
    </submittedName>
</protein>
<keyword evidence="2" id="KW-1185">Reference proteome</keyword>
<proteinExistence type="predicted"/>
<gene>
    <name evidence="1" type="ORF">CRV2_00021632</name>
</gene>
<evidence type="ECO:0000313" key="2">
    <source>
        <dbReference type="Proteomes" id="UP000836387"/>
    </source>
</evidence>
<comment type="caution">
    <text evidence="1">The sequence shown here is derived from an EMBL/GenBank/DDBJ whole genome shotgun (WGS) entry which is preliminary data.</text>
</comment>
<sequence>MPASATLTSEQRHALFDILSHSETYSEIENFKYPDGVTGYGFPFSSETVIPPPPVRSASTTPAGSGRNTLGHGPGPLCLLEKRRNLRRLERGPMAR</sequence>